<evidence type="ECO:0000256" key="4">
    <source>
        <dbReference type="SAM" id="Coils"/>
    </source>
</evidence>
<evidence type="ECO:0000313" key="9">
    <source>
        <dbReference type="EMBL" id="KAF4230453.1"/>
    </source>
</evidence>
<organism evidence="9 10">
    <name type="scientific">Aspergillus fumigatiaffinis</name>
    <dbReference type="NCBI Taxonomy" id="340414"/>
    <lineage>
        <taxon>Eukaryota</taxon>
        <taxon>Fungi</taxon>
        <taxon>Dikarya</taxon>
        <taxon>Ascomycota</taxon>
        <taxon>Pezizomycotina</taxon>
        <taxon>Eurotiomycetes</taxon>
        <taxon>Eurotiomycetidae</taxon>
        <taxon>Eurotiales</taxon>
        <taxon>Aspergillaceae</taxon>
        <taxon>Aspergillus</taxon>
        <taxon>Aspergillus subgen. Fumigati</taxon>
    </lineage>
</organism>
<keyword evidence="4" id="KW-0175">Coiled coil</keyword>
<dbReference type="Gene3D" id="3.40.50.300">
    <property type="entry name" value="P-loop containing nucleotide triphosphate hydrolases"/>
    <property type="match status" value="1"/>
</dbReference>
<evidence type="ECO:0000256" key="2">
    <source>
        <dbReference type="ARBA" id="ARBA00023043"/>
    </source>
</evidence>
<accession>A0A8H4M5F7</accession>
<reference evidence="9" key="2">
    <citation type="submission" date="2020-04" db="EMBL/GenBank/DDBJ databases">
        <authorList>
            <person name="Santos R.A.C."/>
            <person name="Steenwyk J.L."/>
            <person name="Rivero-Menendez O."/>
            <person name="Mead M.E."/>
            <person name="Silva L.P."/>
            <person name="Bastos R.W."/>
            <person name="Alastruey-Izquierdo A."/>
            <person name="Goldman G.H."/>
            <person name="Rokas A."/>
        </authorList>
    </citation>
    <scope>NUCLEOTIDE SEQUENCE</scope>
    <source>
        <strain evidence="9">CNM-CM6805</strain>
    </source>
</reference>
<evidence type="ECO:0008006" key="11">
    <source>
        <dbReference type="Google" id="ProtNLM"/>
    </source>
</evidence>
<dbReference type="Gene3D" id="1.25.40.20">
    <property type="entry name" value="Ankyrin repeat-containing domain"/>
    <property type="match status" value="4"/>
</dbReference>
<dbReference type="Pfam" id="PF00023">
    <property type="entry name" value="Ank"/>
    <property type="match status" value="1"/>
</dbReference>
<feature type="repeat" description="ANK" evidence="3">
    <location>
        <begin position="1011"/>
        <end position="1043"/>
    </location>
</feature>
<dbReference type="InterPro" id="IPR036770">
    <property type="entry name" value="Ankyrin_rpt-contain_sf"/>
</dbReference>
<dbReference type="Pfam" id="PF12796">
    <property type="entry name" value="Ank_2"/>
    <property type="match status" value="4"/>
</dbReference>
<gene>
    <name evidence="9" type="ORF">CNMCM6805_000721</name>
</gene>
<dbReference type="InterPro" id="IPR056884">
    <property type="entry name" value="NPHP3-like_N"/>
</dbReference>
<evidence type="ECO:0000259" key="7">
    <source>
        <dbReference type="Pfam" id="PF17100"/>
    </source>
</evidence>
<feature type="repeat" description="ANK" evidence="3">
    <location>
        <begin position="921"/>
        <end position="953"/>
    </location>
</feature>
<protein>
    <recommendedName>
        <fullName evidence="11">CHAT domain-containing protein</fullName>
    </recommendedName>
</protein>
<dbReference type="InterPro" id="IPR002110">
    <property type="entry name" value="Ankyrin_rpt"/>
</dbReference>
<feature type="repeat" description="ANK" evidence="3">
    <location>
        <begin position="1259"/>
        <end position="1291"/>
    </location>
</feature>
<dbReference type="PANTHER" id="PTHR24198">
    <property type="entry name" value="ANKYRIN REPEAT AND PROTEIN KINASE DOMAIN-CONTAINING PROTEIN"/>
    <property type="match status" value="1"/>
</dbReference>
<feature type="coiled-coil region" evidence="4">
    <location>
        <begin position="319"/>
        <end position="353"/>
    </location>
</feature>
<dbReference type="PRINTS" id="PR01415">
    <property type="entry name" value="ANKYRIN"/>
</dbReference>
<keyword evidence="1" id="KW-0677">Repeat</keyword>
<dbReference type="Proteomes" id="UP000653565">
    <property type="component" value="Unassembled WGS sequence"/>
</dbReference>
<dbReference type="InterPro" id="IPR024983">
    <property type="entry name" value="CHAT_dom"/>
</dbReference>
<feature type="repeat" description="ANK" evidence="3">
    <location>
        <begin position="1226"/>
        <end position="1258"/>
    </location>
</feature>
<dbReference type="PANTHER" id="PTHR24198:SF165">
    <property type="entry name" value="ANKYRIN REPEAT-CONTAINING PROTEIN-RELATED"/>
    <property type="match status" value="1"/>
</dbReference>
<evidence type="ECO:0000259" key="8">
    <source>
        <dbReference type="Pfam" id="PF24883"/>
    </source>
</evidence>
<sequence length="2097" mass="234892">MPFPRLLKKLGTKVEEFGKRHRKDDQRQTVLPVIGTRITDNDGTNVPRNELSGVNNAGDSSSTSDATRQEQLWSQAYIHFSERDEDTKRLVDTYERILSHPKLNEPEFWSQPRKALQYLDDELLETQNSFAALPPAERIQKMQKLAQEALERMKKSLKTLGHMHDIAALASMSKDVVGTALSACPPASLAWAGVCAFILPAIVNGIDQPLQKREGFDYVNGRIGWYTALHRSVLRANSESTPNNTYVEVERKVTDLYILLIEYQVQSVCTLFASLKGKVWSHIRNILGRENWRQRLDNIKALETSLRDDLKDHLDAEAKDSLNAINEKSNEQLDMLRKLVNLSEAEREKIKLELDALLGRFHKPQHQDNFEKVANRRADTGHWLFENPDYQTWKHSSSGFLWIEANPGRGKSVLAKSIVCELRGDDEIMVCHGFFSGKNGTPSTALCSLLYQLFENDYDLLSQVRSAIEKKGSQLTGTFRDLWEIFDRTLDLRDPRQTTIVLDAMDECDKDHTPEATAEELFAKLLCRINKGGVRFLVTSRPIPKLQRLFQLHTSDITRRSSSEQPLPYRVNLEDNATGLESLSRDIDGVIEAKIAELVRMRGDEIPSEQRQLLEDELKSYGSQRTYLWVKLIFQHLMTVSTPYDPSEWSQKVREFPVDIDKTYRSLLDTVPEGSQAIIRSVLETVAAAKKPLYLSELDVAVAVKYHIETHAPFIPSRKPRLRGADGFKSWLLQNCGYFLEVYKDRVYFIHQTAKDFLLVEQSGRNRSSLPGWLDKLDDQACHRTLAICCLGYLSSYPERHQREELRAFDHYAASYWAVHYGLARVRETEDLMMKLLYSFISGTRPNESFSRWTDTVRSWKDFSKDYEDTPSQGHEIEDRLFDCPSNPSSAYFAACAFALDDIALEIVTTQSLIVSERNMNGRTGLHVACQHGNASTVSVLLNELARKDERPDGRMKGEPNTRRSIMTVVLNSQDNDLRTPLISAAHQGHLQVISLLLDTGCVHLNSHDNLGETALHAAYRGNHIASVRLLLDHGVDINGRDEKDWMVSAGRRLYNGEGGTVLHRAAARGDIEALRLFLGAGADINARDAEDGTALQWAVTVGSIAAVDLLLQHGADVTLQDFAGLTALHCALIPHINPRILSLLLKKENVDVNAQDQRGLTVLHWLVRQRQPAALQEILLKKPVSVNIQDIEGKTPLHEAILVGDHEMVSLLLNPDALVDIQNDRGMTPLHIASELGHIKIVQQLLDHGASIDRMCKAGTTALHRACLRGDHLVIKTLLQRGADVNLHDNKGETALVKAAGTGNYRILELVSASSSAKLEVKALEAAAKNGHEKMVQQLLQDGCPAGDRGTHCWSMTARLYQALQENDEILTIELAQRGASIHLRDESELTLLHQAVIHQKHQLTSFLLSEGLDVDAKDVDGNTPLHLAATSSNPELVSLLLQYGAKPGMRNNLNKTPLRTAIESHDMSVVAELHAVGAGFREDDEEQESLLLEASRLSRHMRQLYSGDLECLNSVIYGDLDEAIQSLLEILRNPNAQLRFRAKAGWIAARLLIAQQSWEQSVDIFRESVNILHALYISLPGCTDHLNREFAGVSNVAAAAALQAGRPASYALELLELGRGISHRYQACNDMRPLKQKYPASEQKLKTLQDQMSSRKTGWSAVDREQNEGQQSPLLEEEDFQELYQQFGDTVSTIRLLPEFENFLAPFTAVEFMAQSDSGPMVAINVSRYRCDAFVIMPEAIQLVPLPFLHHQDIADNVTLLQSMSKNQSTSSVKHSATGKRYDFERGIPEVRRWLGEVAVDPILEVVKKQYSAETNVPRLWWIPSGLLGLLPLHAASLKGYKKYVSDYVVSSYCPSVTALVCARKNGSPKLTMRRAVLAAMPTTPGCGALVSAEQELDGISATLPDTLAVVKLKQPRHADIVKHIQSCSIFHFAGHCKSDKENPANGCLITQDWQTQPLTIQDILGLELQAKEPAWLAYLSACSTAVNHETNIYEESVDLASAFQLSGFRHVVCSLWHVFDRYSAAAAKVVYQTMLNLDPQADEAVARGVHAAVMQLKKLGRITMPYDMVRDIAPKRSYIDVNQLFWASYIHIGP</sequence>
<feature type="domain" description="Nephrocystin 3-like N-terminal" evidence="8">
    <location>
        <begin position="379"/>
        <end position="541"/>
    </location>
</feature>
<evidence type="ECO:0000256" key="1">
    <source>
        <dbReference type="ARBA" id="ARBA00022737"/>
    </source>
</evidence>
<feature type="repeat" description="ANK" evidence="3">
    <location>
        <begin position="977"/>
        <end position="1001"/>
    </location>
</feature>
<dbReference type="InterPro" id="IPR027417">
    <property type="entry name" value="P-loop_NTPase"/>
</dbReference>
<feature type="domain" description="NWD NACHT-NTPase N-terminal" evidence="7">
    <location>
        <begin position="70"/>
        <end position="309"/>
    </location>
</feature>
<proteinExistence type="predicted"/>
<feature type="compositionally biased region" description="Polar residues" evidence="5">
    <location>
        <begin position="41"/>
        <end position="68"/>
    </location>
</feature>
<dbReference type="PROSITE" id="PS50088">
    <property type="entry name" value="ANK_REPEAT"/>
    <property type="match status" value="10"/>
</dbReference>
<feature type="repeat" description="ANK" evidence="3">
    <location>
        <begin position="1422"/>
        <end position="1454"/>
    </location>
</feature>
<feature type="repeat" description="ANK" evidence="3">
    <location>
        <begin position="1091"/>
        <end position="1123"/>
    </location>
</feature>
<feature type="repeat" description="ANK" evidence="3">
    <location>
        <begin position="1193"/>
        <end position="1225"/>
    </location>
</feature>
<evidence type="ECO:0000313" key="10">
    <source>
        <dbReference type="Proteomes" id="UP000653565"/>
    </source>
</evidence>
<name>A0A8H4M5F7_9EURO</name>
<reference evidence="9" key="1">
    <citation type="journal article" date="2020" name="bioRxiv">
        <title>Genomic and phenotypic heterogeneity of clinical isolates of the human pathogens Aspergillus fumigatus, Aspergillus lentulus and Aspergillus fumigatiaffinis.</title>
        <authorList>
            <person name="dos Santos R.A.C."/>
            <person name="Steenwyk J.L."/>
            <person name="Rivero-Menendez O."/>
            <person name="Mead M.E."/>
            <person name="Silva L.P."/>
            <person name="Bastos R.W."/>
            <person name="Alastruey-Izquierdo A."/>
            <person name="Goldman G.H."/>
            <person name="Rokas A."/>
        </authorList>
    </citation>
    <scope>NUCLEOTIDE SEQUENCE</scope>
    <source>
        <strain evidence="9">CNM-CM6805</strain>
    </source>
</reference>
<dbReference type="SUPFAM" id="SSF52540">
    <property type="entry name" value="P-loop containing nucleoside triphosphate hydrolases"/>
    <property type="match status" value="1"/>
</dbReference>
<dbReference type="EMBL" id="JAAAPX010000116">
    <property type="protein sequence ID" value="KAF4230453.1"/>
    <property type="molecule type" value="Genomic_DNA"/>
</dbReference>
<dbReference type="SUPFAM" id="SSF48403">
    <property type="entry name" value="Ankyrin repeat"/>
    <property type="match status" value="2"/>
</dbReference>
<dbReference type="SMART" id="SM00248">
    <property type="entry name" value="ANK"/>
    <property type="match status" value="14"/>
</dbReference>
<keyword evidence="2 3" id="KW-0040">ANK repeat</keyword>
<feature type="domain" description="CHAT" evidence="6">
    <location>
        <begin position="1795"/>
        <end position="2096"/>
    </location>
</feature>
<comment type="caution">
    <text evidence="9">The sequence shown here is derived from an EMBL/GenBank/DDBJ whole genome shotgun (WGS) entry which is preliminary data.</text>
</comment>
<keyword evidence="10" id="KW-1185">Reference proteome</keyword>
<evidence type="ECO:0000256" key="3">
    <source>
        <dbReference type="PROSITE-ProRule" id="PRU00023"/>
    </source>
</evidence>
<dbReference type="InterPro" id="IPR031359">
    <property type="entry name" value="NACHT_N"/>
</dbReference>
<feature type="region of interest" description="Disordered" evidence="5">
    <location>
        <begin position="34"/>
        <end position="68"/>
    </location>
</feature>
<dbReference type="Pfam" id="PF24883">
    <property type="entry name" value="NPHP3_N"/>
    <property type="match status" value="1"/>
</dbReference>
<dbReference type="PROSITE" id="PS50297">
    <property type="entry name" value="ANK_REP_REGION"/>
    <property type="match status" value="9"/>
</dbReference>
<feature type="repeat" description="ANK" evidence="3">
    <location>
        <begin position="1389"/>
        <end position="1421"/>
    </location>
</feature>
<feature type="repeat" description="ANK" evidence="3">
    <location>
        <begin position="1058"/>
        <end position="1090"/>
    </location>
</feature>
<dbReference type="Pfam" id="PF12770">
    <property type="entry name" value="CHAT"/>
    <property type="match status" value="1"/>
</dbReference>
<evidence type="ECO:0000259" key="6">
    <source>
        <dbReference type="Pfam" id="PF12770"/>
    </source>
</evidence>
<evidence type="ECO:0000256" key="5">
    <source>
        <dbReference type="SAM" id="MobiDB-lite"/>
    </source>
</evidence>
<dbReference type="Pfam" id="PF17100">
    <property type="entry name" value="NACHT_N"/>
    <property type="match status" value="1"/>
</dbReference>